<dbReference type="PANTHER" id="PTHR43441">
    <property type="entry name" value="RIBOSOMAL-PROTEIN-SERINE ACETYLTRANSFERASE"/>
    <property type="match status" value="1"/>
</dbReference>
<dbReference type="Gene3D" id="3.40.630.30">
    <property type="match status" value="1"/>
</dbReference>
<dbReference type="GeneID" id="87615875"/>
<dbReference type="AlphaFoldDB" id="A0A3S2UZF5"/>
<evidence type="ECO:0000313" key="2">
    <source>
        <dbReference type="EMBL" id="RVT67845.1"/>
    </source>
</evidence>
<keyword evidence="2" id="KW-0808">Transferase</keyword>
<dbReference type="RefSeq" id="WP_127736742.1">
    <property type="nucleotide sequence ID" value="NZ_CAJCKN010000044.1"/>
</dbReference>
<gene>
    <name evidence="2" type="ORF">EM808_04450</name>
</gene>
<proteinExistence type="predicted"/>
<name>A0A3S2UZF5_9BACI</name>
<dbReference type="PANTHER" id="PTHR43441:SF12">
    <property type="entry name" value="RIBOSOMAL N-ACETYLTRANSFERASE YDAF-RELATED"/>
    <property type="match status" value="1"/>
</dbReference>
<protein>
    <submittedName>
        <fullName evidence="2">N-acetyltransferase</fullName>
    </submittedName>
</protein>
<feature type="domain" description="N-acetyltransferase" evidence="1">
    <location>
        <begin position="12"/>
        <end position="162"/>
    </location>
</feature>
<comment type="caution">
    <text evidence="2">The sequence shown here is derived from an EMBL/GenBank/DDBJ whole genome shotgun (WGS) entry which is preliminary data.</text>
</comment>
<dbReference type="GO" id="GO:1990189">
    <property type="term" value="F:protein N-terminal-serine acetyltransferase activity"/>
    <property type="evidence" value="ECO:0007669"/>
    <property type="project" value="TreeGrafter"/>
</dbReference>
<dbReference type="InterPro" id="IPR016181">
    <property type="entry name" value="Acyl_CoA_acyltransferase"/>
</dbReference>
<dbReference type="Proteomes" id="UP000288024">
    <property type="component" value="Unassembled WGS sequence"/>
</dbReference>
<dbReference type="Pfam" id="PF13302">
    <property type="entry name" value="Acetyltransf_3"/>
    <property type="match status" value="1"/>
</dbReference>
<accession>A0A3S2UZF5</accession>
<reference evidence="2 3" key="1">
    <citation type="submission" date="2019-01" db="EMBL/GenBank/DDBJ databases">
        <title>Bacillus sp. M5HDSG1-1, whole genome shotgun sequence.</title>
        <authorList>
            <person name="Tuo L."/>
        </authorList>
    </citation>
    <scope>NUCLEOTIDE SEQUENCE [LARGE SCALE GENOMIC DNA]</scope>
    <source>
        <strain evidence="2 3">M5HDSG1-1</strain>
    </source>
</reference>
<dbReference type="EMBL" id="RZTZ01000001">
    <property type="protein sequence ID" value="RVT67845.1"/>
    <property type="molecule type" value="Genomic_DNA"/>
</dbReference>
<dbReference type="PROSITE" id="PS51186">
    <property type="entry name" value="GNAT"/>
    <property type="match status" value="1"/>
</dbReference>
<dbReference type="GO" id="GO:0008999">
    <property type="term" value="F:protein-N-terminal-alanine acetyltransferase activity"/>
    <property type="evidence" value="ECO:0007669"/>
    <property type="project" value="TreeGrafter"/>
</dbReference>
<sequence>MLLLQDSNELFQLIDQNRTYLKEWLPWIDHIISPYQYQSIIPDWHKQLSDNNGFQAGIFYRDKLVGMISLQQLDWMSRQASIGYYLGESVQGKGIMTKCVAAVLNHAFYYLNLNRIEIRCGINNVKSQAIPKKLHFRKEGIIRDGEWLYDHYHDLYLYSMLEREWTALHHRK</sequence>
<evidence type="ECO:0000313" key="3">
    <source>
        <dbReference type="Proteomes" id="UP000288024"/>
    </source>
</evidence>
<evidence type="ECO:0000259" key="1">
    <source>
        <dbReference type="PROSITE" id="PS51186"/>
    </source>
</evidence>
<dbReference type="InterPro" id="IPR051908">
    <property type="entry name" value="Ribosomal_N-acetyltransferase"/>
</dbReference>
<dbReference type="GO" id="GO:0005737">
    <property type="term" value="C:cytoplasm"/>
    <property type="evidence" value="ECO:0007669"/>
    <property type="project" value="TreeGrafter"/>
</dbReference>
<organism evidence="2 3">
    <name type="scientific">Niallia taxi</name>
    <dbReference type="NCBI Taxonomy" id="2499688"/>
    <lineage>
        <taxon>Bacteria</taxon>
        <taxon>Bacillati</taxon>
        <taxon>Bacillota</taxon>
        <taxon>Bacilli</taxon>
        <taxon>Bacillales</taxon>
        <taxon>Bacillaceae</taxon>
        <taxon>Niallia</taxon>
    </lineage>
</organism>
<dbReference type="InterPro" id="IPR000182">
    <property type="entry name" value="GNAT_dom"/>
</dbReference>
<keyword evidence="3" id="KW-1185">Reference proteome</keyword>
<dbReference type="SUPFAM" id="SSF55729">
    <property type="entry name" value="Acyl-CoA N-acyltransferases (Nat)"/>
    <property type="match status" value="1"/>
</dbReference>